<keyword evidence="3" id="KW-1185">Reference proteome</keyword>
<dbReference type="Proteomes" id="UP000017813">
    <property type="component" value="Unassembled WGS sequence"/>
</dbReference>
<proteinExistence type="predicted"/>
<feature type="signal peptide" evidence="1">
    <location>
        <begin position="1"/>
        <end position="22"/>
    </location>
</feature>
<reference evidence="2 3" key="1">
    <citation type="submission" date="2010-03" db="EMBL/GenBank/DDBJ databases">
        <authorList>
            <consortium name="The Broad Institute Genome Sequencing Platform"/>
            <person name="Ward D."/>
            <person name="Earl A."/>
            <person name="Feldgarden M."/>
            <person name="Gevers D."/>
            <person name="Young S."/>
            <person name="Zeng Q."/>
            <person name="Koehrsen M."/>
            <person name="Alvarado L."/>
            <person name="Berlin A.M."/>
            <person name="Borenstein D."/>
            <person name="Chapman S.B."/>
            <person name="Chen Z."/>
            <person name="Engels R."/>
            <person name="Freedman E."/>
            <person name="Gellesch M."/>
            <person name="Goldberg J."/>
            <person name="Griggs A."/>
            <person name="Gujja S."/>
            <person name="Heilman E.R."/>
            <person name="Heiman D.I."/>
            <person name="Hepburn T.A."/>
            <person name="Howarth C."/>
            <person name="Jen D."/>
            <person name="Larson L."/>
            <person name="Mehta T."/>
            <person name="Park D."/>
            <person name="Pearson M."/>
            <person name="Richards J."/>
            <person name="Roberts A."/>
            <person name="Saif S."/>
            <person name="Shea T.D."/>
            <person name="Shenoy N."/>
            <person name="Sisk P."/>
            <person name="Stolte C."/>
            <person name="Sykes S.N."/>
            <person name="Walk T."/>
            <person name="White J."/>
            <person name="Yandava C."/>
            <person name="Izard J."/>
            <person name="Baranova O.V."/>
            <person name="Blanton J.M."/>
            <person name="Tanner A.C."/>
            <person name="Dewhirst F."/>
            <person name="Haas B."/>
            <person name="Nusbaum C."/>
            <person name="Birren B."/>
        </authorList>
    </citation>
    <scope>NUCLEOTIDE SEQUENCE [LARGE SCALE GENOMIC DNA]</scope>
    <source>
        <strain evidence="2 3">ATCC 29453</strain>
    </source>
</reference>
<accession>V9HD62</accession>
<protein>
    <recommendedName>
        <fullName evidence="4">Tetratricopeptide repeat protein</fullName>
    </recommendedName>
</protein>
<dbReference type="eggNOG" id="COG1729">
    <property type="taxonomic scope" value="Bacteria"/>
</dbReference>
<dbReference type="Gene3D" id="1.25.40.10">
    <property type="entry name" value="Tetratricopeptide repeat domain"/>
    <property type="match status" value="1"/>
</dbReference>
<name>V9HD62_9NEIS</name>
<evidence type="ECO:0000313" key="2">
    <source>
        <dbReference type="EMBL" id="EFG31347.2"/>
    </source>
</evidence>
<comment type="caution">
    <text evidence="2">The sequence shown here is derived from an EMBL/GenBank/DDBJ whole genome shotgun (WGS) entry which is preliminary data.</text>
</comment>
<evidence type="ECO:0000313" key="3">
    <source>
        <dbReference type="Proteomes" id="UP000017813"/>
    </source>
</evidence>
<dbReference type="InterPro" id="IPR011990">
    <property type="entry name" value="TPR-like_helical_dom_sf"/>
</dbReference>
<dbReference type="KEGG" id="smur:BWP33_10195"/>
<dbReference type="AlphaFoldDB" id="V9HD62"/>
<sequence length="256" mass="28555">MMINIKFLPLIALLSACVTTTHQPVATPIETDTIGEVVAQLYTPIGAASSENSLLPDEFEQRLTHLTLENMKLRQEVMRLKEKLQPRPTHILPTIAPKKKLIKASHVSGTQPEKTLLAPDAPEVPTLAQIAPVTIKNDAYELAQKQFRQKNYQQVINMLRNADAGGDGSIMARKQMYLLLLSHQKLNNCQSVINIGQRLAGRFSGSHEAAEAQFMVGQCQWDIQQRDIAKDTWRRLIASQPNSSAAQRAKFAINQK</sequence>
<gene>
    <name evidence="2" type="ORF">HMPREF9021_00615</name>
</gene>
<dbReference type="STRING" id="641147.HMPREF9021_00615"/>
<evidence type="ECO:0000256" key="1">
    <source>
        <dbReference type="SAM" id="SignalP"/>
    </source>
</evidence>
<reference evidence="2 3" key="2">
    <citation type="submission" date="2011-10" db="EMBL/GenBank/DDBJ databases">
        <title>The Genome Sequence of Simonsiella muelleri ATCC 29453.</title>
        <authorList>
            <consortium name="The Broad Institute Genome Sequencing Platform"/>
            <consortium name="The Broad Institute Genome Sequencing Center for Infectious Disease"/>
            <person name="Earl A."/>
            <person name="Ward D."/>
            <person name="Feldgarden M."/>
            <person name="Gevers D."/>
            <person name="Izard J."/>
            <person name="Baranova O.V."/>
            <person name="Blanton J.M."/>
            <person name="Tanner A.C."/>
            <person name="Dewhirst F."/>
            <person name="Young S.K."/>
            <person name="Zeng Q."/>
            <person name="Gargeya S."/>
            <person name="Fitzgerald M."/>
            <person name="Haas B."/>
            <person name="Abouelleil A."/>
            <person name="Alvarado L."/>
            <person name="Arachchi H.M."/>
            <person name="Berlin A."/>
            <person name="Brown A."/>
            <person name="Chapman S.B."/>
            <person name="Chen Z."/>
            <person name="Dunbar C."/>
            <person name="Freedman E."/>
            <person name="Gearin G."/>
            <person name="Goldberg J."/>
            <person name="Griggs A."/>
            <person name="Gujja S."/>
            <person name="Heiman D."/>
            <person name="Howarth C."/>
            <person name="Larson L."/>
            <person name="Lui A."/>
            <person name="MacDonald P.J.P."/>
            <person name="Montmayeur A."/>
            <person name="Murphy C."/>
            <person name="Neiman D."/>
            <person name="Pearson M."/>
            <person name="Priest M."/>
            <person name="Roberts A."/>
            <person name="Saif S."/>
            <person name="Shea T."/>
            <person name="Shenoy N."/>
            <person name="Sisk P."/>
            <person name="Stolte C."/>
            <person name="Sykes S."/>
            <person name="Wortman J."/>
            <person name="Nusbaum C."/>
            <person name="Birren B."/>
        </authorList>
    </citation>
    <scope>NUCLEOTIDE SEQUENCE [LARGE SCALE GENOMIC DNA]</scope>
    <source>
        <strain evidence="2 3">ATCC 29453</strain>
    </source>
</reference>
<evidence type="ECO:0008006" key="4">
    <source>
        <dbReference type="Google" id="ProtNLM"/>
    </source>
</evidence>
<dbReference type="HOGENOM" id="CLU_109331_0_0_4"/>
<dbReference type="RefSeq" id="WP_002641401.1">
    <property type="nucleotide sequence ID" value="NZ_CP019448.1"/>
</dbReference>
<dbReference type="EMBL" id="ADCY02000010">
    <property type="protein sequence ID" value="EFG31347.2"/>
    <property type="molecule type" value="Genomic_DNA"/>
</dbReference>
<dbReference type="PROSITE" id="PS51257">
    <property type="entry name" value="PROKAR_LIPOPROTEIN"/>
    <property type="match status" value="1"/>
</dbReference>
<dbReference type="OrthoDB" id="8606932at2"/>
<keyword evidence="1" id="KW-0732">Signal</keyword>
<organism evidence="2 3">
    <name type="scientific">Simonsiella muelleri ATCC 29453</name>
    <dbReference type="NCBI Taxonomy" id="641147"/>
    <lineage>
        <taxon>Bacteria</taxon>
        <taxon>Pseudomonadati</taxon>
        <taxon>Pseudomonadota</taxon>
        <taxon>Betaproteobacteria</taxon>
        <taxon>Neisseriales</taxon>
        <taxon>Neisseriaceae</taxon>
        <taxon>Simonsiella</taxon>
    </lineage>
</organism>
<feature type="chain" id="PRO_5030178945" description="Tetratricopeptide repeat protein" evidence="1">
    <location>
        <begin position="23"/>
        <end position="256"/>
    </location>
</feature>